<sequence length="519" mass="58197">MSEIFFGLLSLCLTAWGLATFLTVSTSQSALLFKIGIYAHYVAGNLIFLSFFWFSVYFPERTKRSLILPLLITLIDSVIIFALILSNFLFTSFFIDLANQKQVIFNNIGYTLYTLCTLALFVAGTIILFKKYKRQHDANKIPILYVFFGSIMASVPALISNLILPAFGQFTFFAMGPIFGIFFVICIAYAVFKHNLLNVKIVATEFFVSLIILILVIEVFSANSILEFVIKTITLAAVSILSYLIIRSVLKEVQIREQIEQLAGDLEKANEELARINQAKSDFISMASHQLKTPLSIIKGYISMTLEGSFGKITKMTKDQLEKVFISNERLISLVEDLLNLSRVEEGRMKYDWSEENIPDIVQETVEEVRVTAEHKHIKLIWKSPTEKLRARVDLNKIRNVIFNMLDNAIKYTEKGSITVAVTRHDTAIRVSVTDTGRGISAPQIQKLFTKFTRIVEGKSNLTTAGFGLGLYVARLIVEEHGGRIWAESAGIGKGSTFILELSTANQGIEKGGKNAILK</sequence>
<evidence type="ECO:0000256" key="3">
    <source>
        <dbReference type="ARBA" id="ARBA00022553"/>
    </source>
</evidence>
<dbReference type="Pfam" id="PF00512">
    <property type="entry name" value="HisKA"/>
    <property type="match status" value="1"/>
</dbReference>
<dbReference type="InterPro" id="IPR036890">
    <property type="entry name" value="HATPase_C_sf"/>
</dbReference>
<dbReference type="GO" id="GO:0009927">
    <property type="term" value="F:histidine phosphotransfer kinase activity"/>
    <property type="evidence" value="ECO:0007669"/>
    <property type="project" value="TreeGrafter"/>
</dbReference>
<feature type="coiled-coil region" evidence="6">
    <location>
        <begin position="252"/>
        <end position="279"/>
    </location>
</feature>
<protein>
    <recommendedName>
        <fullName evidence="2">histidine kinase</fullName>
        <ecNumber evidence="2">2.7.13.3</ecNumber>
    </recommendedName>
</protein>
<evidence type="ECO:0000256" key="6">
    <source>
        <dbReference type="SAM" id="Coils"/>
    </source>
</evidence>
<comment type="caution">
    <text evidence="9">The sequence shown here is derived from an EMBL/GenBank/DDBJ whole genome shotgun (WGS) entry which is preliminary data.</text>
</comment>
<evidence type="ECO:0000256" key="2">
    <source>
        <dbReference type="ARBA" id="ARBA00012438"/>
    </source>
</evidence>
<evidence type="ECO:0000313" key="10">
    <source>
        <dbReference type="Proteomes" id="UP000177480"/>
    </source>
</evidence>
<dbReference type="CDD" id="cd00075">
    <property type="entry name" value="HATPase"/>
    <property type="match status" value="1"/>
</dbReference>
<keyword evidence="3" id="KW-0597">Phosphoprotein</keyword>
<dbReference type="InterPro" id="IPR036097">
    <property type="entry name" value="HisK_dim/P_sf"/>
</dbReference>
<dbReference type="PRINTS" id="PR00344">
    <property type="entry name" value="BCTRLSENSOR"/>
</dbReference>
<dbReference type="PANTHER" id="PTHR43047:SF72">
    <property type="entry name" value="OSMOSENSING HISTIDINE PROTEIN KINASE SLN1"/>
    <property type="match status" value="1"/>
</dbReference>
<evidence type="ECO:0000256" key="1">
    <source>
        <dbReference type="ARBA" id="ARBA00000085"/>
    </source>
</evidence>
<dbReference type="PROSITE" id="PS50109">
    <property type="entry name" value="HIS_KIN"/>
    <property type="match status" value="1"/>
</dbReference>
<organism evidence="9 10">
    <name type="scientific">Candidatus Ryanbacteria bacterium RIFCSPHIGHO2_01_FULL_45_22</name>
    <dbReference type="NCBI Taxonomy" id="1802114"/>
    <lineage>
        <taxon>Bacteria</taxon>
        <taxon>Candidatus Ryaniibacteriota</taxon>
    </lineage>
</organism>
<keyword evidence="6" id="KW-0175">Coiled coil</keyword>
<dbReference type="InterPro" id="IPR003594">
    <property type="entry name" value="HATPase_dom"/>
</dbReference>
<feature type="transmembrane region" description="Helical" evidence="7">
    <location>
        <begin position="228"/>
        <end position="246"/>
    </location>
</feature>
<comment type="catalytic activity">
    <reaction evidence="1">
        <text>ATP + protein L-histidine = ADP + protein N-phospho-L-histidine.</text>
        <dbReference type="EC" id="2.7.13.3"/>
    </reaction>
</comment>
<dbReference type="EMBL" id="MHNK01000010">
    <property type="protein sequence ID" value="OGZ43843.1"/>
    <property type="molecule type" value="Genomic_DNA"/>
</dbReference>
<feature type="transmembrane region" description="Helical" evidence="7">
    <location>
        <begin position="204"/>
        <end position="222"/>
    </location>
</feature>
<keyword evidence="4" id="KW-0808">Transferase</keyword>
<dbReference type="SMART" id="SM00388">
    <property type="entry name" value="HisKA"/>
    <property type="match status" value="1"/>
</dbReference>
<feature type="transmembrane region" description="Helical" evidence="7">
    <location>
        <begin position="110"/>
        <end position="129"/>
    </location>
</feature>
<proteinExistence type="predicted"/>
<dbReference type="Gene3D" id="3.30.565.10">
    <property type="entry name" value="Histidine kinase-like ATPase, C-terminal domain"/>
    <property type="match status" value="1"/>
</dbReference>
<dbReference type="STRING" id="1802114.A2719_02655"/>
<dbReference type="Gene3D" id="1.10.287.130">
    <property type="match status" value="1"/>
</dbReference>
<evidence type="ECO:0000256" key="7">
    <source>
        <dbReference type="SAM" id="Phobius"/>
    </source>
</evidence>
<evidence type="ECO:0000256" key="5">
    <source>
        <dbReference type="ARBA" id="ARBA00022777"/>
    </source>
</evidence>
<feature type="transmembrane region" description="Helical" evidence="7">
    <location>
        <begin position="70"/>
        <end position="90"/>
    </location>
</feature>
<dbReference type="PANTHER" id="PTHR43047">
    <property type="entry name" value="TWO-COMPONENT HISTIDINE PROTEIN KINASE"/>
    <property type="match status" value="1"/>
</dbReference>
<dbReference type="SMART" id="SM00387">
    <property type="entry name" value="HATPase_c"/>
    <property type="match status" value="1"/>
</dbReference>
<dbReference type="EC" id="2.7.13.3" evidence="2"/>
<dbReference type="InterPro" id="IPR003661">
    <property type="entry name" value="HisK_dim/P_dom"/>
</dbReference>
<dbReference type="SUPFAM" id="SSF55874">
    <property type="entry name" value="ATPase domain of HSP90 chaperone/DNA topoisomerase II/histidine kinase"/>
    <property type="match status" value="1"/>
</dbReference>
<evidence type="ECO:0000259" key="8">
    <source>
        <dbReference type="PROSITE" id="PS50109"/>
    </source>
</evidence>
<dbReference type="AlphaFoldDB" id="A0A1G2G0I3"/>
<dbReference type="GO" id="GO:0005886">
    <property type="term" value="C:plasma membrane"/>
    <property type="evidence" value="ECO:0007669"/>
    <property type="project" value="TreeGrafter"/>
</dbReference>
<keyword evidence="7" id="KW-0472">Membrane</keyword>
<feature type="transmembrane region" description="Helical" evidence="7">
    <location>
        <begin position="37"/>
        <end position="58"/>
    </location>
</feature>
<dbReference type="CDD" id="cd00082">
    <property type="entry name" value="HisKA"/>
    <property type="match status" value="1"/>
</dbReference>
<reference evidence="9 10" key="1">
    <citation type="journal article" date="2016" name="Nat. Commun.">
        <title>Thousands of microbial genomes shed light on interconnected biogeochemical processes in an aquifer system.</title>
        <authorList>
            <person name="Anantharaman K."/>
            <person name="Brown C.T."/>
            <person name="Hug L.A."/>
            <person name="Sharon I."/>
            <person name="Castelle C.J."/>
            <person name="Probst A.J."/>
            <person name="Thomas B.C."/>
            <person name="Singh A."/>
            <person name="Wilkins M.J."/>
            <person name="Karaoz U."/>
            <person name="Brodie E.L."/>
            <person name="Williams K.H."/>
            <person name="Hubbard S.S."/>
            <person name="Banfield J.F."/>
        </authorList>
    </citation>
    <scope>NUCLEOTIDE SEQUENCE [LARGE SCALE GENOMIC DNA]</scope>
</reference>
<feature type="transmembrane region" description="Helical" evidence="7">
    <location>
        <begin position="170"/>
        <end position="192"/>
    </location>
</feature>
<dbReference type="Pfam" id="PF02518">
    <property type="entry name" value="HATPase_c"/>
    <property type="match status" value="1"/>
</dbReference>
<keyword evidence="7" id="KW-1133">Transmembrane helix</keyword>
<feature type="domain" description="Histidine kinase" evidence="8">
    <location>
        <begin position="286"/>
        <end position="506"/>
    </location>
</feature>
<dbReference type="FunFam" id="3.30.565.10:FF:000006">
    <property type="entry name" value="Sensor histidine kinase WalK"/>
    <property type="match status" value="1"/>
</dbReference>
<feature type="transmembrane region" description="Helical" evidence="7">
    <location>
        <begin position="141"/>
        <end position="164"/>
    </location>
</feature>
<name>A0A1G2G0I3_9BACT</name>
<evidence type="ECO:0000313" key="9">
    <source>
        <dbReference type="EMBL" id="OGZ43843.1"/>
    </source>
</evidence>
<evidence type="ECO:0000256" key="4">
    <source>
        <dbReference type="ARBA" id="ARBA00022679"/>
    </source>
</evidence>
<gene>
    <name evidence="9" type="ORF">A2719_02655</name>
</gene>
<dbReference type="InterPro" id="IPR005467">
    <property type="entry name" value="His_kinase_dom"/>
</dbReference>
<dbReference type="SUPFAM" id="SSF47384">
    <property type="entry name" value="Homodimeric domain of signal transducing histidine kinase"/>
    <property type="match status" value="1"/>
</dbReference>
<keyword evidence="7" id="KW-0812">Transmembrane</keyword>
<dbReference type="Proteomes" id="UP000177480">
    <property type="component" value="Unassembled WGS sequence"/>
</dbReference>
<keyword evidence="5" id="KW-0418">Kinase</keyword>
<dbReference type="InterPro" id="IPR004358">
    <property type="entry name" value="Sig_transdc_His_kin-like_C"/>
</dbReference>
<dbReference type="GO" id="GO:0000155">
    <property type="term" value="F:phosphorelay sensor kinase activity"/>
    <property type="evidence" value="ECO:0007669"/>
    <property type="project" value="InterPro"/>
</dbReference>
<accession>A0A1G2G0I3</accession>